<evidence type="ECO:0000313" key="2">
    <source>
        <dbReference type="Proteomes" id="UP000250235"/>
    </source>
</evidence>
<sequence length="265" mass="30287">MERQRFAFAILDQQMKRSKMKRRRAGDSADRLVVDDVIGDVIIFSRWFIQQEDFVLIIQQSQHKDIQAQDEVADASNSSIQSRAYLNQLLLYIQVYEIQCPVARNPGAKNRRSSKAQIAFISTADESVSSCKDISTVDESISSRYSRSKEEAQAGAGVMKISWSRTDVIRSRVLVNLAELTAGVVEQISCCNYKRFVQLRHESTIEEKREESVVRIFFMKSEPCALWLFWTLEFVVPGASCLGCRDQLGTDFVQAEDFRAFERSV</sequence>
<protein>
    <submittedName>
        <fullName evidence="1">Uncharacterized protein</fullName>
    </submittedName>
</protein>
<keyword evidence="2" id="KW-1185">Reference proteome</keyword>
<dbReference type="AlphaFoldDB" id="A0A2Z7C8K9"/>
<proteinExistence type="predicted"/>
<evidence type="ECO:0000313" key="1">
    <source>
        <dbReference type="EMBL" id="KZV42341.1"/>
    </source>
</evidence>
<gene>
    <name evidence="1" type="ORF">F511_33358</name>
</gene>
<accession>A0A2Z7C8K9</accession>
<reference evidence="1 2" key="1">
    <citation type="journal article" date="2015" name="Proc. Natl. Acad. Sci. U.S.A.">
        <title>The resurrection genome of Boea hygrometrica: A blueprint for survival of dehydration.</title>
        <authorList>
            <person name="Xiao L."/>
            <person name="Yang G."/>
            <person name="Zhang L."/>
            <person name="Yang X."/>
            <person name="Zhao S."/>
            <person name="Ji Z."/>
            <person name="Zhou Q."/>
            <person name="Hu M."/>
            <person name="Wang Y."/>
            <person name="Chen M."/>
            <person name="Xu Y."/>
            <person name="Jin H."/>
            <person name="Xiao X."/>
            <person name="Hu G."/>
            <person name="Bao F."/>
            <person name="Hu Y."/>
            <person name="Wan P."/>
            <person name="Li L."/>
            <person name="Deng X."/>
            <person name="Kuang T."/>
            <person name="Xiang C."/>
            <person name="Zhu J.K."/>
            <person name="Oliver M.J."/>
            <person name="He Y."/>
        </authorList>
    </citation>
    <scope>NUCLEOTIDE SEQUENCE [LARGE SCALE GENOMIC DNA]</scope>
    <source>
        <strain evidence="2">cv. XS01</strain>
    </source>
</reference>
<organism evidence="1 2">
    <name type="scientific">Dorcoceras hygrometricum</name>
    <dbReference type="NCBI Taxonomy" id="472368"/>
    <lineage>
        <taxon>Eukaryota</taxon>
        <taxon>Viridiplantae</taxon>
        <taxon>Streptophyta</taxon>
        <taxon>Embryophyta</taxon>
        <taxon>Tracheophyta</taxon>
        <taxon>Spermatophyta</taxon>
        <taxon>Magnoliopsida</taxon>
        <taxon>eudicotyledons</taxon>
        <taxon>Gunneridae</taxon>
        <taxon>Pentapetalae</taxon>
        <taxon>asterids</taxon>
        <taxon>lamiids</taxon>
        <taxon>Lamiales</taxon>
        <taxon>Gesneriaceae</taxon>
        <taxon>Didymocarpoideae</taxon>
        <taxon>Trichosporeae</taxon>
        <taxon>Loxocarpinae</taxon>
        <taxon>Dorcoceras</taxon>
    </lineage>
</organism>
<name>A0A2Z7C8K9_9LAMI</name>
<dbReference type="EMBL" id="KQ999101">
    <property type="protein sequence ID" value="KZV42341.1"/>
    <property type="molecule type" value="Genomic_DNA"/>
</dbReference>
<dbReference type="Proteomes" id="UP000250235">
    <property type="component" value="Unassembled WGS sequence"/>
</dbReference>